<keyword evidence="2" id="KW-1185">Reference proteome</keyword>
<dbReference type="EMBL" id="AP024417">
    <property type="protein sequence ID" value="BCR85867.1"/>
    <property type="molecule type" value="Genomic_DNA"/>
</dbReference>
<organism evidence="1 2">
    <name type="scientific">Aspergillus chevalieri</name>
    <name type="common">Eurotium chevalieri</name>
    <dbReference type="NCBI Taxonomy" id="182096"/>
    <lineage>
        <taxon>Eukaryota</taxon>
        <taxon>Fungi</taxon>
        <taxon>Dikarya</taxon>
        <taxon>Ascomycota</taxon>
        <taxon>Pezizomycotina</taxon>
        <taxon>Eurotiomycetes</taxon>
        <taxon>Eurotiomycetidae</taxon>
        <taxon>Eurotiales</taxon>
        <taxon>Aspergillaceae</taxon>
        <taxon>Aspergillus</taxon>
        <taxon>Aspergillus subgen. Aspergillus</taxon>
    </lineage>
</organism>
<protein>
    <submittedName>
        <fullName evidence="1">Uncharacterized protein</fullName>
    </submittedName>
</protein>
<dbReference type="RefSeq" id="XP_043134389.1">
    <property type="nucleotide sequence ID" value="XM_043275395.1"/>
</dbReference>
<reference evidence="1" key="2">
    <citation type="submission" date="2021-02" db="EMBL/GenBank/DDBJ databases">
        <title>Aspergillus chevalieri M1 genome sequence.</title>
        <authorList>
            <person name="Kadooka C."/>
            <person name="Mori K."/>
            <person name="Futagami T."/>
        </authorList>
    </citation>
    <scope>NUCLEOTIDE SEQUENCE</scope>
    <source>
        <strain evidence="1">M1</strain>
    </source>
</reference>
<sequence>MPILYFPPARKRLFESTYCPPDCMIPTGDTQAYKLAPQKFRWVYNKLTVAELQGLKCGPHAIAPDEQYPIFSKPLLNLWGLGTAARVIETPEEYWQTIMPGHMWCTLLSGKHYSTDIAVAAGKPVWFSHSIGVPGPRQTFDYWEVNVAVEDYVQANLAAFVEAHLSEYTGMLNVESIGGKIIEIHLRFTSQWPDLYGPWFLPSLVGLYCNKGWTGPETQGQTGYSVALFDDEKYAPVGTTISSETLQEMEKAFDVSSIVVDYDPAVPLESWPRPAGGFRLAAINGFDLEKCMVARQIFQKYLHDMYNNQETVDVKTWMKDGTQVLHEQKVVAFDTLKANATH</sequence>
<reference evidence="1" key="1">
    <citation type="submission" date="2021-01" db="EMBL/GenBank/DDBJ databases">
        <authorList>
            <consortium name="Aspergillus chevalieri M1 genome sequencing consortium"/>
            <person name="Kazuki M."/>
            <person name="Futagami T."/>
        </authorList>
    </citation>
    <scope>NUCLEOTIDE SEQUENCE</scope>
    <source>
        <strain evidence="1">M1</strain>
    </source>
</reference>
<accession>A0A7R7VK17</accession>
<proteinExistence type="predicted"/>
<evidence type="ECO:0000313" key="1">
    <source>
        <dbReference type="EMBL" id="BCR85867.1"/>
    </source>
</evidence>
<gene>
    <name evidence="1" type="ORF">ACHE_21325S</name>
</gene>
<evidence type="ECO:0000313" key="2">
    <source>
        <dbReference type="Proteomes" id="UP000637239"/>
    </source>
</evidence>
<dbReference type="AlphaFoldDB" id="A0A7R7VK17"/>
<dbReference type="KEGG" id="ache:ACHE_21325S"/>
<dbReference type="Proteomes" id="UP000637239">
    <property type="component" value="Chromosome 2"/>
</dbReference>
<name>A0A7R7VK17_ASPCH</name>
<dbReference type="GeneID" id="66980226"/>